<evidence type="ECO:0000313" key="1">
    <source>
        <dbReference type="EMBL" id="BCJ29294.1"/>
    </source>
</evidence>
<dbReference type="OrthoDB" id="104542at2"/>
<sequence>MKLEPMVFDADVQASLIRAQRKLFRVFRDDPHFTGAAIGMRHRAGDYVDEPVVIAMVRKKLAEGQIPLHRMVPATIEVDGRRWGVDVVEVRPLRHPGLPAVANASYRPGPDAGAAKPNAVNDPIRKKFTDPVQGAGISNATGSLSGTLGCFVRDLDNNDGRICFLSSNSVLARVDQPAFGEAIYQPARQDGGGSNDAIGTVRRFSELGTTATVDAAIGVLNSGVTADLGVADGLMAPISATHPAIGMITASDTDPLQRHVNSFISRMDHIVDALHVELSVADDEHSCIAAPQLFSHIEKVGHASGYTSSMVTALAAIVKIDYGFKYVTLTDQIWSQAFCLPGDSGALVLAGGNGRTFVQEPEPPTSNCELLATVGHYYDLPLADDNDLTSQARDQFLAQSPLGNLLIGAIYLNQQTVIDRLGGKEAEGVAIGYAKEYYDKYRTLVATVLANPDSGATMTQENIDDLEFMFAGMTGGAGIQPVLDQDEAQVAYTLLTGVVANTVGMNYQQIIDYMNDPGVFQTVYDQLATLPSVNIVGPVVAG</sequence>
<gene>
    <name evidence="1" type="ORF">Asera_34020</name>
</gene>
<keyword evidence="2" id="KW-1185">Reference proteome</keyword>
<proteinExistence type="predicted"/>
<evidence type="ECO:0000313" key="2">
    <source>
        <dbReference type="Proteomes" id="UP000680750"/>
    </source>
</evidence>
<dbReference type="Proteomes" id="UP000680750">
    <property type="component" value="Chromosome"/>
</dbReference>
<dbReference type="AlphaFoldDB" id="A0A810L1I3"/>
<dbReference type="RefSeq" id="WP_030449803.1">
    <property type="nucleotide sequence ID" value="NZ_AP023354.1"/>
</dbReference>
<dbReference type="EMBL" id="AP023354">
    <property type="protein sequence ID" value="BCJ29294.1"/>
    <property type="molecule type" value="Genomic_DNA"/>
</dbReference>
<protein>
    <submittedName>
        <fullName evidence="1">Uncharacterized protein</fullName>
    </submittedName>
</protein>
<accession>A0A810L1I3</accession>
<reference evidence="1" key="1">
    <citation type="submission" date="2020-08" db="EMBL/GenBank/DDBJ databases">
        <title>Whole genome shotgun sequence of Actinocatenispora sera NBRC 101916.</title>
        <authorList>
            <person name="Komaki H."/>
            <person name="Tamura T."/>
        </authorList>
    </citation>
    <scope>NUCLEOTIDE SEQUENCE</scope>
    <source>
        <strain evidence="1">NBRC 101916</strain>
    </source>
</reference>
<organism evidence="1 2">
    <name type="scientific">Actinocatenispora sera</name>
    <dbReference type="NCBI Taxonomy" id="390989"/>
    <lineage>
        <taxon>Bacteria</taxon>
        <taxon>Bacillati</taxon>
        <taxon>Actinomycetota</taxon>
        <taxon>Actinomycetes</taxon>
        <taxon>Micromonosporales</taxon>
        <taxon>Micromonosporaceae</taxon>
        <taxon>Actinocatenispora</taxon>
    </lineage>
</organism>
<dbReference type="KEGG" id="aser:Asera_34020"/>
<name>A0A810L1I3_9ACTN</name>